<evidence type="ECO:0000256" key="1">
    <source>
        <dbReference type="ARBA" id="ARBA00022801"/>
    </source>
</evidence>
<dbReference type="STRING" id="1693.BMIN_0966"/>
<dbReference type="InterPro" id="IPR036380">
    <property type="entry name" value="Isochorismatase-like_sf"/>
</dbReference>
<reference evidence="3 4" key="1">
    <citation type="submission" date="2014-03" db="EMBL/GenBank/DDBJ databases">
        <title>Genomics of Bifidobacteria.</title>
        <authorList>
            <person name="Ventura M."/>
            <person name="Milani C."/>
            <person name="Lugli G.A."/>
        </authorList>
    </citation>
    <scope>NUCLEOTIDE SEQUENCE [LARGE SCALE GENOMIC DNA]</scope>
    <source>
        <strain evidence="3 4">LMG 11592</strain>
    </source>
</reference>
<dbReference type="EMBL" id="JGZD01000006">
    <property type="protein sequence ID" value="KFI73531.1"/>
    <property type="molecule type" value="Genomic_DNA"/>
</dbReference>
<accession>A0A087BR81</accession>
<dbReference type="PANTHER" id="PTHR43540">
    <property type="entry name" value="PEROXYUREIDOACRYLATE/UREIDOACRYLATE AMIDOHYDROLASE-RELATED"/>
    <property type="match status" value="1"/>
</dbReference>
<evidence type="ECO:0000259" key="2">
    <source>
        <dbReference type="Pfam" id="PF00857"/>
    </source>
</evidence>
<organism evidence="3 4">
    <name type="scientific">Bifidobacterium minimum</name>
    <dbReference type="NCBI Taxonomy" id="1693"/>
    <lineage>
        <taxon>Bacteria</taxon>
        <taxon>Bacillati</taxon>
        <taxon>Actinomycetota</taxon>
        <taxon>Actinomycetes</taxon>
        <taxon>Bifidobacteriales</taxon>
        <taxon>Bifidobacteriaceae</taxon>
        <taxon>Bifidobacterium</taxon>
    </lineage>
</organism>
<proteinExistence type="predicted"/>
<keyword evidence="1" id="KW-0378">Hydrolase</keyword>
<dbReference type="Gene3D" id="3.40.50.850">
    <property type="entry name" value="Isochorismatase-like"/>
    <property type="match status" value="1"/>
</dbReference>
<keyword evidence="4" id="KW-1185">Reference proteome</keyword>
<feature type="domain" description="Isochorismatase-like" evidence="2">
    <location>
        <begin position="29"/>
        <end position="125"/>
    </location>
</feature>
<dbReference type="Proteomes" id="UP000029014">
    <property type="component" value="Unassembled WGS sequence"/>
</dbReference>
<name>A0A087BR81_9BIFI</name>
<dbReference type="eggNOG" id="COG1335">
    <property type="taxonomic scope" value="Bacteria"/>
</dbReference>
<dbReference type="GO" id="GO:0016787">
    <property type="term" value="F:hydrolase activity"/>
    <property type="evidence" value="ECO:0007669"/>
    <property type="project" value="UniProtKB-KW"/>
</dbReference>
<dbReference type="RefSeq" id="WP_022861183.1">
    <property type="nucleotide sequence ID" value="NZ_JGZD01000006.1"/>
</dbReference>
<evidence type="ECO:0000313" key="4">
    <source>
        <dbReference type="Proteomes" id="UP000029014"/>
    </source>
</evidence>
<comment type="caution">
    <text evidence="3">The sequence shown here is derived from an EMBL/GenBank/DDBJ whole genome shotgun (WGS) entry which is preliminary data.</text>
</comment>
<dbReference type="InterPro" id="IPR000868">
    <property type="entry name" value="Isochorismatase-like_dom"/>
</dbReference>
<gene>
    <name evidence="3" type="ORF">BMIN_0966</name>
</gene>
<dbReference type="AlphaFoldDB" id="A0A087BR81"/>
<dbReference type="Pfam" id="PF00857">
    <property type="entry name" value="Isochorismatase"/>
    <property type="match status" value="1"/>
</dbReference>
<evidence type="ECO:0000313" key="3">
    <source>
        <dbReference type="EMBL" id="KFI73531.1"/>
    </source>
</evidence>
<protein>
    <submittedName>
        <fullName evidence="3">Nicotinamidase-like amidase</fullName>
    </submittedName>
</protein>
<dbReference type="InterPro" id="IPR050272">
    <property type="entry name" value="Isochorismatase-like_hydrls"/>
</dbReference>
<dbReference type="SUPFAM" id="SSF52499">
    <property type="entry name" value="Isochorismatase-like hydrolases"/>
    <property type="match status" value="1"/>
</dbReference>
<sequence>MDALLVVDVQEDYIGEGRNDRRFFYHSGRYTPQLAKGLDVVSGNIFVKQHANCFSNTELARFLRDNNVTGLELVGIDGNYCVAASARAGKRNGFSVLLDQKCVEAAKAGRFTRTVDGLRHAGITVVR</sequence>